<dbReference type="EMBL" id="BDRX01000045">
    <property type="protein sequence ID" value="GBF93899.1"/>
    <property type="molecule type" value="Genomic_DNA"/>
</dbReference>
<dbReference type="STRING" id="307507.A0A2V0P2T6"/>
<dbReference type="InterPro" id="IPR043129">
    <property type="entry name" value="ATPase_NBD"/>
</dbReference>
<name>A0A2V0P2T6_9CHLO</name>
<dbReference type="InterPro" id="IPR002731">
    <property type="entry name" value="ATPase_BadF"/>
</dbReference>
<dbReference type="PANTHER" id="PTHR43190">
    <property type="entry name" value="N-ACETYL-D-GLUCOSAMINE KINASE"/>
    <property type="match status" value="1"/>
</dbReference>
<dbReference type="PANTHER" id="PTHR43190:SF3">
    <property type="entry name" value="N-ACETYL-D-GLUCOSAMINE KINASE"/>
    <property type="match status" value="1"/>
</dbReference>
<dbReference type="GO" id="GO:0045127">
    <property type="term" value="F:N-acetylglucosamine kinase activity"/>
    <property type="evidence" value="ECO:0007669"/>
    <property type="project" value="UniProtKB-EC"/>
</dbReference>
<dbReference type="Pfam" id="PF01869">
    <property type="entry name" value="BcrAD_BadFG"/>
    <property type="match status" value="1"/>
</dbReference>
<evidence type="ECO:0000259" key="5">
    <source>
        <dbReference type="Pfam" id="PF01869"/>
    </source>
</evidence>
<comment type="similarity">
    <text evidence="1">Belongs to the eukaryotic-type N-acetylglucosamine kinase family.</text>
</comment>
<dbReference type="FunCoup" id="A0A2V0P2T6">
    <property type="interactions" value="935"/>
</dbReference>
<evidence type="ECO:0000256" key="1">
    <source>
        <dbReference type="ARBA" id="ARBA00006198"/>
    </source>
</evidence>
<dbReference type="InParanoid" id="A0A2V0P2T6"/>
<dbReference type="AlphaFoldDB" id="A0A2V0P2T6"/>
<feature type="domain" description="ATPase BadF/BadG/BcrA/BcrD type" evidence="5">
    <location>
        <begin position="56"/>
        <end position="312"/>
    </location>
</feature>
<keyword evidence="7" id="KW-1185">Reference proteome</keyword>
<organism evidence="6 7">
    <name type="scientific">Raphidocelis subcapitata</name>
    <dbReference type="NCBI Taxonomy" id="307507"/>
    <lineage>
        <taxon>Eukaryota</taxon>
        <taxon>Viridiplantae</taxon>
        <taxon>Chlorophyta</taxon>
        <taxon>core chlorophytes</taxon>
        <taxon>Chlorophyceae</taxon>
        <taxon>CS clade</taxon>
        <taxon>Sphaeropleales</taxon>
        <taxon>Selenastraceae</taxon>
        <taxon>Raphidocelis</taxon>
    </lineage>
</organism>
<evidence type="ECO:0000313" key="6">
    <source>
        <dbReference type="EMBL" id="GBF93899.1"/>
    </source>
</evidence>
<evidence type="ECO:0000256" key="2">
    <source>
        <dbReference type="ARBA" id="ARBA00012122"/>
    </source>
</evidence>
<dbReference type="Gene3D" id="3.30.420.40">
    <property type="match status" value="2"/>
</dbReference>
<gene>
    <name evidence="6" type="ORF">Rsub_06898</name>
</gene>
<dbReference type="SUPFAM" id="SSF53067">
    <property type="entry name" value="Actin-like ATPase domain"/>
    <property type="match status" value="1"/>
</dbReference>
<evidence type="ECO:0000256" key="4">
    <source>
        <dbReference type="ARBA" id="ARBA00031123"/>
    </source>
</evidence>
<proteinExistence type="inferred from homology"/>
<evidence type="ECO:0000256" key="3">
    <source>
        <dbReference type="ARBA" id="ARBA00014974"/>
    </source>
</evidence>
<comment type="caution">
    <text evidence="6">The sequence shown here is derived from an EMBL/GenBank/DDBJ whole genome shotgun (WGS) entry which is preliminary data.</text>
</comment>
<sequence length="333" mass="33840">MYVVLGVACLGPTSRAVVLDATTGCEIAAAQGPNIPGWFTAEKEDKDYESESALWAVVDAALAAAGRPYASVAAACACFAVRDPAGDLADLLKTLAKRLPEASVTAAQPLASAVLAAATGGVLQGVALIADVHTEAIAFAGGGERVHRTSGWGPAFMDGGSAYDLGTRALLAVHKAHDGRGAPTALTRALLRRLALSRPEELVAWAYQPGGDRAARVAELACTVVECALAGDAVAETIIRHGVGELARSCAAAAAAVGLLGTTLFKVVLAGHLLQEGGLYGQYAAESIRAEIPYAAVTFLSEEPAMGAALLARVARDGAAARADAAFKRPAQS</sequence>
<protein>
    <recommendedName>
        <fullName evidence="3">N-acetyl-D-glucosamine kinase</fullName>
        <ecNumber evidence="2">2.7.1.59</ecNumber>
    </recommendedName>
    <alternativeName>
        <fullName evidence="4">GlcNAc kinase</fullName>
    </alternativeName>
</protein>
<reference evidence="6 7" key="1">
    <citation type="journal article" date="2018" name="Sci. Rep.">
        <title>Raphidocelis subcapitata (=Pseudokirchneriella subcapitata) provides an insight into genome evolution and environmental adaptations in the Sphaeropleales.</title>
        <authorList>
            <person name="Suzuki S."/>
            <person name="Yamaguchi H."/>
            <person name="Nakajima N."/>
            <person name="Kawachi M."/>
        </authorList>
    </citation>
    <scope>NUCLEOTIDE SEQUENCE [LARGE SCALE GENOMIC DNA]</scope>
    <source>
        <strain evidence="6 7">NIES-35</strain>
    </source>
</reference>
<evidence type="ECO:0000313" key="7">
    <source>
        <dbReference type="Proteomes" id="UP000247498"/>
    </source>
</evidence>
<dbReference type="Proteomes" id="UP000247498">
    <property type="component" value="Unassembled WGS sequence"/>
</dbReference>
<dbReference type="EC" id="2.7.1.59" evidence="2"/>
<accession>A0A2V0P2T6</accession>
<dbReference type="InterPro" id="IPR052519">
    <property type="entry name" value="Euk-type_GlcNAc_Kinase"/>
</dbReference>
<dbReference type="OrthoDB" id="311172at2759"/>